<dbReference type="EMBL" id="UINC01004491">
    <property type="protein sequence ID" value="SVA14700.1"/>
    <property type="molecule type" value="Genomic_DNA"/>
</dbReference>
<accession>A0A381TF36</accession>
<evidence type="ECO:0000313" key="1">
    <source>
        <dbReference type="EMBL" id="SVA14700.1"/>
    </source>
</evidence>
<sequence length="36" mass="4075">MSGNIHSTINTSLFIKYSILSDFQGLLQITPIFDMQ</sequence>
<organism evidence="1">
    <name type="scientific">marine metagenome</name>
    <dbReference type="NCBI Taxonomy" id="408172"/>
    <lineage>
        <taxon>unclassified sequences</taxon>
        <taxon>metagenomes</taxon>
        <taxon>ecological metagenomes</taxon>
    </lineage>
</organism>
<gene>
    <name evidence="1" type="ORF">METZ01_LOCUS67554</name>
</gene>
<protein>
    <submittedName>
        <fullName evidence="1">Uncharacterized protein</fullName>
    </submittedName>
</protein>
<name>A0A381TF36_9ZZZZ</name>
<reference evidence="1" key="1">
    <citation type="submission" date="2018-05" db="EMBL/GenBank/DDBJ databases">
        <authorList>
            <person name="Lanie J.A."/>
            <person name="Ng W.-L."/>
            <person name="Kazmierczak K.M."/>
            <person name="Andrzejewski T.M."/>
            <person name="Davidsen T.M."/>
            <person name="Wayne K.J."/>
            <person name="Tettelin H."/>
            <person name="Glass J.I."/>
            <person name="Rusch D."/>
            <person name="Podicherti R."/>
            <person name="Tsui H.-C.T."/>
            <person name="Winkler M.E."/>
        </authorList>
    </citation>
    <scope>NUCLEOTIDE SEQUENCE</scope>
</reference>
<proteinExistence type="predicted"/>
<dbReference type="AlphaFoldDB" id="A0A381TF36"/>